<evidence type="ECO:0000313" key="5">
    <source>
        <dbReference type="Proteomes" id="UP000028875"/>
    </source>
</evidence>
<dbReference type="InterPro" id="IPR015424">
    <property type="entry name" value="PyrdxlP-dep_Trfase"/>
</dbReference>
<comment type="caution">
    <text evidence="4">The sequence shown here is derived from an EMBL/GenBank/DDBJ whole genome shotgun (WGS) entry which is preliminary data.</text>
</comment>
<feature type="domain" description="Aminotransferase class V" evidence="3">
    <location>
        <begin position="3"/>
        <end position="363"/>
    </location>
</feature>
<dbReference type="InterPro" id="IPR016454">
    <property type="entry name" value="Cysteine_dSase"/>
</dbReference>
<dbReference type="GO" id="GO:0003824">
    <property type="term" value="F:catalytic activity"/>
    <property type="evidence" value="ECO:0007669"/>
    <property type="project" value="UniProtKB-ARBA"/>
</dbReference>
<dbReference type="InterPro" id="IPR015422">
    <property type="entry name" value="PyrdxlP-dep_Trfase_small"/>
</dbReference>
<dbReference type="Gene3D" id="3.90.1150.10">
    <property type="entry name" value="Aspartate Aminotransferase, domain 1"/>
    <property type="match status" value="1"/>
</dbReference>
<dbReference type="OrthoDB" id="9808002at2"/>
<gene>
    <name evidence="4" type="primary">nifS</name>
    <name evidence="4" type="ORF">BN990_03441</name>
</gene>
<sequence>MKYFDFAATTPIDPEVLSIYQEVARDYWGNTSSLHDTGTNAKQILESCREKLGAVLQVPAQGIYFTSSGTEANQLAITSLAFSQGHKGKHIITSMAEHPSVGSSLDFLKDFGYTITKLPFNQSGQVDIHDFNEAIQTDTVLITISHVNNEIGSIQPIEAIYQRIKDRQILLHSDCIQSFGKMEMQPISSLVNSMSISAHKIYGPKGVGAVYIQPDIPVKGLFPNQTHEHGFRGGTVNTPGIAAFVGAALKASHVEREKVMALRNLFITQLTKEMDHIFRIVEAPFNWQNPYVLGVIVKGLEGQWVMLECNRRGFAISTGSACGQSVHLKANTLLAMGYSQEEQKEFIRISFGRNTKGEDVKALANTLKEIAQSV</sequence>
<dbReference type="InterPro" id="IPR015421">
    <property type="entry name" value="PyrdxlP-dep_Trfase_major"/>
</dbReference>
<dbReference type="Gene3D" id="1.10.260.50">
    <property type="match status" value="1"/>
</dbReference>
<dbReference type="Pfam" id="PF00266">
    <property type="entry name" value="Aminotran_5"/>
    <property type="match status" value="1"/>
</dbReference>
<name>A0A024QF26_9BACI</name>
<evidence type="ECO:0000259" key="3">
    <source>
        <dbReference type="Pfam" id="PF00266"/>
    </source>
</evidence>
<protein>
    <submittedName>
        <fullName evidence="4">Putative cysteine desulfurase NifS</fullName>
    </submittedName>
</protein>
<reference evidence="5" key="2">
    <citation type="submission" date="2014-05" db="EMBL/GenBank/DDBJ databases">
        <title>Draft genome sequence of Virgibacillus massiliensis Vm-5.</title>
        <authorList>
            <person name="Khelaifia S."/>
            <person name="Croce O."/>
            <person name="Lagier J.C."/>
            <person name="Raoult D."/>
        </authorList>
    </citation>
    <scope>NUCLEOTIDE SEQUENCE [LARGE SCALE GENOMIC DNA]</scope>
    <source>
        <strain evidence="5">Vm-5</strain>
    </source>
</reference>
<dbReference type="PIRSF" id="PIRSF005572">
    <property type="entry name" value="NifS"/>
    <property type="match status" value="1"/>
</dbReference>
<evidence type="ECO:0000313" key="4">
    <source>
        <dbReference type="EMBL" id="CDQ41089.1"/>
    </source>
</evidence>
<dbReference type="STRING" id="1462526.BN990_03441"/>
<dbReference type="EMBL" id="CCDP010000002">
    <property type="protein sequence ID" value="CDQ41089.1"/>
    <property type="molecule type" value="Genomic_DNA"/>
</dbReference>
<evidence type="ECO:0000256" key="2">
    <source>
        <dbReference type="ARBA" id="ARBA00022898"/>
    </source>
</evidence>
<dbReference type="AlphaFoldDB" id="A0A024QF26"/>
<dbReference type="eggNOG" id="COG1104">
    <property type="taxonomic scope" value="Bacteria"/>
</dbReference>
<accession>A0A024QF26</accession>
<keyword evidence="5" id="KW-1185">Reference proteome</keyword>
<dbReference type="Proteomes" id="UP000028875">
    <property type="component" value="Unassembled WGS sequence"/>
</dbReference>
<dbReference type="PANTHER" id="PTHR11601">
    <property type="entry name" value="CYSTEINE DESULFURYLASE FAMILY MEMBER"/>
    <property type="match status" value="1"/>
</dbReference>
<dbReference type="PANTHER" id="PTHR11601:SF36">
    <property type="entry name" value="CYSTEINE DESULFURASE NIFS-RELATED"/>
    <property type="match status" value="1"/>
</dbReference>
<dbReference type="SUPFAM" id="SSF53383">
    <property type="entry name" value="PLP-dependent transferases"/>
    <property type="match status" value="1"/>
</dbReference>
<dbReference type="Gene3D" id="3.40.640.10">
    <property type="entry name" value="Type I PLP-dependent aspartate aminotransferase-like (Major domain)"/>
    <property type="match status" value="1"/>
</dbReference>
<dbReference type="NCBIfam" id="NF002806">
    <property type="entry name" value="PRK02948.1"/>
    <property type="match status" value="1"/>
</dbReference>
<dbReference type="InterPro" id="IPR000192">
    <property type="entry name" value="Aminotrans_V_dom"/>
</dbReference>
<dbReference type="RefSeq" id="WP_038245813.1">
    <property type="nucleotide sequence ID" value="NZ_BNER01000007.1"/>
</dbReference>
<evidence type="ECO:0000256" key="1">
    <source>
        <dbReference type="ARBA" id="ARBA00001933"/>
    </source>
</evidence>
<proteinExistence type="predicted"/>
<organism evidence="4 5">
    <name type="scientific">Virgibacillus massiliensis</name>
    <dbReference type="NCBI Taxonomy" id="1462526"/>
    <lineage>
        <taxon>Bacteria</taxon>
        <taxon>Bacillati</taxon>
        <taxon>Bacillota</taxon>
        <taxon>Bacilli</taxon>
        <taxon>Bacillales</taxon>
        <taxon>Bacillaceae</taxon>
        <taxon>Virgibacillus</taxon>
    </lineage>
</organism>
<reference evidence="4 5" key="1">
    <citation type="submission" date="2014-03" db="EMBL/GenBank/DDBJ databases">
        <authorList>
            <person name="Urmite Genomes U."/>
        </authorList>
    </citation>
    <scope>NUCLEOTIDE SEQUENCE [LARGE SCALE GENOMIC DNA]</scope>
    <source>
        <strain evidence="4 5">Vm-5</strain>
    </source>
</reference>
<keyword evidence="2" id="KW-0663">Pyridoxal phosphate</keyword>
<comment type="cofactor">
    <cofactor evidence="1">
        <name>pyridoxal 5'-phosphate</name>
        <dbReference type="ChEBI" id="CHEBI:597326"/>
    </cofactor>
</comment>